<name>A0A383BLM9_9ZZZZ</name>
<accession>A0A383BLM9</accession>
<organism evidence="1">
    <name type="scientific">marine metagenome</name>
    <dbReference type="NCBI Taxonomy" id="408172"/>
    <lineage>
        <taxon>unclassified sequences</taxon>
        <taxon>metagenomes</taxon>
        <taxon>ecological metagenomes</taxon>
    </lineage>
</organism>
<gene>
    <name evidence="1" type="ORF">METZ01_LOCUS473666</name>
</gene>
<dbReference type="AlphaFoldDB" id="A0A383BLM9"/>
<dbReference type="EMBL" id="UINC01201462">
    <property type="protein sequence ID" value="SVE20812.1"/>
    <property type="molecule type" value="Genomic_DNA"/>
</dbReference>
<protein>
    <submittedName>
        <fullName evidence="1">Uncharacterized protein</fullName>
    </submittedName>
</protein>
<proteinExistence type="predicted"/>
<evidence type="ECO:0000313" key="1">
    <source>
        <dbReference type="EMBL" id="SVE20812.1"/>
    </source>
</evidence>
<reference evidence="1" key="1">
    <citation type="submission" date="2018-05" db="EMBL/GenBank/DDBJ databases">
        <authorList>
            <person name="Lanie J.A."/>
            <person name="Ng W.-L."/>
            <person name="Kazmierczak K.M."/>
            <person name="Andrzejewski T.M."/>
            <person name="Davidsen T.M."/>
            <person name="Wayne K.J."/>
            <person name="Tettelin H."/>
            <person name="Glass J.I."/>
            <person name="Rusch D."/>
            <person name="Podicherti R."/>
            <person name="Tsui H.-C.T."/>
            <person name="Winkler M.E."/>
        </authorList>
    </citation>
    <scope>NUCLEOTIDE SEQUENCE</scope>
</reference>
<sequence>MLAQKLSLVVLLLTAGQIMAAPPDFKIGP</sequence>
<feature type="non-terminal residue" evidence="1">
    <location>
        <position position="29"/>
    </location>
</feature>